<evidence type="ECO:0000256" key="1">
    <source>
        <dbReference type="SAM" id="MobiDB-lite"/>
    </source>
</evidence>
<organism evidence="2 3">
    <name type="scientific">Dryococelus australis</name>
    <dbReference type="NCBI Taxonomy" id="614101"/>
    <lineage>
        <taxon>Eukaryota</taxon>
        <taxon>Metazoa</taxon>
        <taxon>Ecdysozoa</taxon>
        <taxon>Arthropoda</taxon>
        <taxon>Hexapoda</taxon>
        <taxon>Insecta</taxon>
        <taxon>Pterygota</taxon>
        <taxon>Neoptera</taxon>
        <taxon>Polyneoptera</taxon>
        <taxon>Phasmatodea</taxon>
        <taxon>Verophasmatodea</taxon>
        <taxon>Anareolatae</taxon>
        <taxon>Phasmatidae</taxon>
        <taxon>Eurycanthinae</taxon>
        <taxon>Dryococelus</taxon>
    </lineage>
</organism>
<feature type="compositionally biased region" description="Polar residues" evidence="1">
    <location>
        <begin position="575"/>
        <end position="588"/>
    </location>
</feature>
<name>A0ABQ9H3A3_9NEOP</name>
<dbReference type="Proteomes" id="UP001159363">
    <property type="component" value="Chromosome 6"/>
</dbReference>
<proteinExistence type="predicted"/>
<evidence type="ECO:0000313" key="3">
    <source>
        <dbReference type="Proteomes" id="UP001159363"/>
    </source>
</evidence>
<comment type="caution">
    <text evidence="2">The sequence shown here is derived from an EMBL/GenBank/DDBJ whole genome shotgun (WGS) entry which is preliminary data.</text>
</comment>
<evidence type="ECO:0000313" key="2">
    <source>
        <dbReference type="EMBL" id="KAJ8878762.1"/>
    </source>
</evidence>
<keyword evidence="3" id="KW-1185">Reference proteome</keyword>
<reference evidence="2 3" key="1">
    <citation type="submission" date="2023-02" db="EMBL/GenBank/DDBJ databases">
        <title>LHISI_Scaffold_Assembly.</title>
        <authorList>
            <person name="Stuart O.P."/>
            <person name="Cleave R."/>
            <person name="Magrath M.J.L."/>
            <person name="Mikheyev A.S."/>
        </authorList>
    </citation>
    <scope>NUCLEOTIDE SEQUENCE [LARGE SCALE GENOMIC DNA]</scope>
    <source>
        <strain evidence="2">Daus_M_001</strain>
        <tissue evidence="2">Leg muscle</tissue>
    </source>
</reference>
<feature type="region of interest" description="Disordered" evidence="1">
    <location>
        <begin position="566"/>
        <end position="589"/>
    </location>
</feature>
<dbReference type="EMBL" id="JARBHB010000007">
    <property type="protein sequence ID" value="KAJ8878762.1"/>
    <property type="molecule type" value="Genomic_DNA"/>
</dbReference>
<accession>A0ABQ9H3A3</accession>
<protein>
    <submittedName>
        <fullName evidence="2">Uncharacterized protein</fullName>
    </submittedName>
</protein>
<sequence>MLLCLTPSSDTELACHVPYGELKITFCKLLHLCSEGESSFIVHLSRGQRAGAQAIAHAFRSEISSVTAAAVDFPIRSVIEVGRIQGTFAVPAAEAATYLVKKPKTRGTFSDVELGKKLPEAMVVEVKDSWHVSHTARDVRLSTSRHKSRSVSVAKAFGPKLLGVAGLAVDFAIWSVTSKYRVQWPVAFITIETLLVPHLLLFVTPSCATKTSGKHIKITFTTDIFHLLPNEDKGCVCVYVAVCHGTHRALCQLLFRCKHCTATPWATLTFWCLDGGCVWIVVWPEIRNLLLPVIYYQMSKANSREAVCLQESGATSEAVPVWAELLAVASLAVDITVWSITCYYGVEGLVAVTALETLAMPFLKNAQHIALRCKLINFVAASTRSLCGLLVIEHVASTSPVLTSQVHNIPIDSFSVALKCSATLAVTIALWAKLLAIAYCTLYIFVRSVAVRGRVEGVVAHFTLEAVLVPCLVKHRTTITLASHISFTKALSVNGHPNINFKETYPSTCQHLLCSVHIATTARAALPFRSLGDCSRLQRGMVHYHVPLKRHQQLDPERVNKGVKQWEKDRPEQPLQHNTPDITATNQKMGKVSERSWVGETFDCWLRSTICQHLDGWLVGDLGSVGCFAAQEHLVSVLETTNKRGKPSSACKTTNLTTNEHCASVQSLALSSDGALDVCGTVTLIAPALLGRKRGKYLQSIVPVPSGDLNQCNADLGAWLVPTRQGLVAVEERGARVTGRGRTQAEYISKCVTCPAPLCCRIIVYNSKISDGTMMLRMSGRYAPRHQGCRDVTHHDVEDSVTQIQETIPVKTSCVCYSPLLQMFTLVHAEAACTTAEAVALRAELAGVADLAEQFSFVLSAPMRVIEVNVKRCWNEGVGETVTPRENPPINGIVWHNSHLQKSDQTLLTTLEAHLVPLQTTCNSLFCRIYGLAAFRALRILNWLERHLDDLLDLHTNHIPWNQWCVVKCCKLRWYMPGAVHTRRMEQEPVTRVEQKETECNAATHERAFPNDVMQWRRGGGGAAAPSAPPLCTHVPCERAASFQNAKYNSLHSTQATSGAAGGHQVRCWPRMRGNAAWPAASASRRRDARPDQIWRTASVRREHCMSIQSLARSGDGALDARVIVAHIDGEKSSWSQHFELRRVAAERRFTYSSTVFIASELKCFKNAELLLPNHVPLFIKNEINNRRGKSKHLLPCTPQWRRKRISTNQTLDSYWPHGFADEEELGDVSENALVSADFSLYDRIPTILPHFCTITRAAVAERLDCSPPTTANWVQSPAEPLLDFHKWES</sequence>
<gene>
    <name evidence="2" type="ORF">PR048_019348</name>
</gene>